<evidence type="ECO:0000256" key="1">
    <source>
        <dbReference type="SAM" id="Phobius"/>
    </source>
</evidence>
<keyword evidence="1" id="KW-1133">Transmembrane helix</keyword>
<keyword evidence="1" id="KW-0812">Transmembrane</keyword>
<sequence>MGWLDEYKIFASNFISQKMSAKKMIDDEVSVLRSKIENYTAAQIFEGNLEAYNIYNTSSKNNFNLAIFFELLFIAVLIGAGIFTYASFEKYQSLETLMNTQSIIFFIVSKIFMTGIVVALCTYFIKRSSQHRKMAQIEQSTALELKAMGPYLKGVSDEKIEEVKLSLISKYFGVTRVENEDFHINEALLNNLKAASEILKASSEAAKSVADVAKK</sequence>
<organism evidence="2 3">
    <name type="scientific">Acinetobacter tandoii</name>
    <dbReference type="NCBI Taxonomy" id="202954"/>
    <lineage>
        <taxon>Bacteria</taxon>
        <taxon>Pseudomonadati</taxon>
        <taxon>Pseudomonadota</taxon>
        <taxon>Gammaproteobacteria</taxon>
        <taxon>Moraxellales</taxon>
        <taxon>Moraxellaceae</taxon>
        <taxon>Acinetobacter</taxon>
    </lineage>
</organism>
<comment type="caution">
    <text evidence="2">The sequence shown here is derived from an EMBL/GenBank/DDBJ whole genome shotgun (WGS) entry which is preliminary data.</text>
</comment>
<dbReference type="EMBL" id="VXLD01000001">
    <property type="protein sequence ID" value="KAB1859919.1"/>
    <property type="molecule type" value="Genomic_DNA"/>
</dbReference>
<evidence type="ECO:0000313" key="2">
    <source>
        <dbReference type="EMBL" id="KAB1859919.1"/>
    </source>
</evidence>
<dbReference type="AlphaFoldDB" id="A0A5N4WVN1"/>
<dbReference type="Proteomes" id="UP000325788">
    <property type="component" value="Unassembled WGS sequence"/>
</dbReference>
<feature type="transmembrane region" description="Helical" evidence="1">
    <location>
        <begin position="103"/>
        <end position="125"/>
    </location>
</feature>
<gene>
    <name evidence="2" type="ORF">F4W09_02005</name>
</gene>
<name>A0A5N4WVN1_9GAMM</name>
<reference evidence="2 3" key="1">
    <citation type="submission" date="2019-09" db="EMBL/GenBank/DDBJ databases">
        <title>Draft genome sequence of Acinetobacter tandoii W4-4-4 isolated from environmental water sample.</title>
        <authorList>
            <person name="Wee S.K."/>
            <person name="Yan B."/>
            <person name="Mustaffa S.B."/>
            <person name="Yap E.P.H."/>
        </authorList>
    </citation>
    <scope>NUCLEOTIDE SEQUENCE [LARGE SCALE GENOMIC DNA]</scope>
    <source>
        <strain evidence="2 3">W4-4-4</strain>
    </source>
</reference>
<keyword evidence="1" id="KW-0472">Membrane</keyword>
<accession>A0A5N4WVN1</accession>
<evidence type="ECO:0000313" key="3">
    <source>
        <dbReference type="Proteomes" id="UP000325788"/>
    </source>
</evidence>
<proteinExistence type="predicted"/>
<feature type="transmembrane region" description="Helical" evidence="1">
    <location>
        <begin position="63"/>
        <end position="83"/>
    </location>
</feature>
<protein>
    <submittedName>
        <fullName evidence="2">Uncharacterized protein</fullName>
    </submittedName>
</protein>